<dbReference type="CDD" id="cd01992">
    <property type="entry name" value="TilS_N"/>
    <property type="match status" value="1"/>
</dbReference>
<dbReference type="Pfam" id="PF01171">
    <property type="entry name" value="ATP_bind_3"/>
    <property type="match status" value="1"/>
</dbReference>
<comment type="similarity">
    <text evidence="8">Belongs to the tRNA(Ile)-lysidine synthase family.</text>
</comment>
<evidence type="ECO:0000256" key="5">
    <source>
        <dbReference type="ARBA" id="ARBA00022741"/>
    </source>
</evidence>
<dbReference type="InterPro" id="IPR014729">
    <property type="entry name" value="Rossmann-like_a/b/a_fold"/>
</dbReference>
<dbReference type="InterPro" id="IPR012795">
    <property type="entry name" value="tRNA_Ile_lys_synt_N"/>
</dbReference>
<dbReference type="GO" id="GO:0005524">
    <property type="term" value="F:ATP binding"/>
    <property type="evidence" value="ECO:0007669"/>
    <property type="project" value="UniProtKB-UniRule"/>
</dbReference>
<protein>
    <recommendedName>
        <fullName evidence="8">tRNA(Ile)-lysidine synthase</fullName>
        <ecNumber evidence="8">6.3.4.19</ecNumber>
    </recommendedName>
    <alternativeName>
        <fullName evidence="8">tRNA(Ile)-2-lysyl-cytidine synthase</fullName>
    </alternativeName>
    <alternativeName>
        <fullName evidence="8">tRNA(Ile)-lysidine synthetase</fullName>
    </alternativeName>
</protein>
<dbReference type="AlphaFoldDB" id="A0A7I8DV01"/>
<evidence type="ECO:0000256" key="3">
    <source>
        <dbReference type="ARBA" id="ARBA00022598"/>
    </source>
</evidence>
<dbReference type="KEGG" id="fit:Fi14EGH31_01200"/>
<keyword evidence="3 8" id="KW-0436">Ligase</keyword>
<evidence type="ECO:0000313" key="11">
    <source>
        <dbReference type="EMBL" id="BCL56408.1"/>
    </source>
</evidence>
<dbReference type="SUPFAM" id="SSF56037">
    <property type="entry name" value="PheT/TilS domain"/>
    <property type="match status" value="1"/>
</dbReference>
<dbReference type="Pfam" id="PF11734">
    <property type="entry name" value="TilS_C"/>
    <property type="match status" value="1"/>
</dbReference>
<dbReference type="EMBL" id="AP024085">
    <property type="protein sequence ID" value="BCL56408.1"/>
    <property type="molecule type" value="Genomic_DNA"/>
</dbReference>
<dbReference type="GeneID" id="70578518"/>
<proteinExistence type="inferred from homology"/>
<dbReference type="EC" id="6.3.4.19" evidence="8"/>
<name>A0A7I8DV01_9FIRM</name>
<keyword evidence="6 8" id="KW-0067">ATP-binding</keyword>
<evidence type="ECO:0000259" key="10">
    <source>
        <dbReference type="SMART" id="SM00977"/>
    </source>
</evidence>
<dbReference type="NCBIfam" id="TIGR02433">
    <property type="entry name" value="lysidine_TilS_C"/>
    <property type="match status" value="1"/>
</dbReference>
<organism evidence="11 12">
    <name type="scientific">Faecalibacillus intestinalis</name>
    <dbReference type="NCBI Taxonomy" id="1982626"/>
    <lineage>
        <taxon>Bacteria</taxon>
        <taxon>Bacillati</taxon>
        <taxon>Bacillota</taxon>
        <taxon>Erysipelotrichia</taxon>
        <taxon>Erysipelotrichales</taxon>
        <taxon>Coprobacillaceae</taxon>
        <taxon>Faecalibacillus</taxon>
    </lineage>
</organism>
<feature type="domain" description="Lysidine-tRNA(Ile) synthetase C-terminal" evidence="10">
    <location>
        <begin position="339"/>
        <end position="398"/>
    </location>
</feature>
<dbReference type="GO" id="GO:0006400">
    <property type="term" value="P:tRNA modification"/>
    <property type="evidence" value="ECO:0007669"/>
    <property type="project" value="UniProtKB-UniRule"/>
</dbReference>
<keyword evidence="4 8" id="KW-0819">tRNA processing</keyword>
<dbReference type="PANTHER" id="PTHR43033:SF1">
    <property type="entry name" value="TRNA(ILE)-LYSIDINE SYNTHASE-RELATED"/>
    <property type="match status" value="1"/>
</dbReference>
<keyword evidence="5 8" id="KW-0547">Nucleotide-binding</keyword>
<evidence type="ECO:0000256" key="8">
    <source>
        <dbReference type="HAMAP-Rule" id="MF_01161"/>
    </source>
</evidence>
<evidence type="ECO:0000256" key="6">
    <source>
        <dbReference type="ARBA" id="ARBA00022840"/>
    </source>
</evidence>
<reference evidence="12" key="1">
    <citation type="submission" date="2020-09" db="EMBL/GenBank/DDBJ databases">
        <title>Complete genome sequencing of Faecalibacillus intestinalis strain 14EGH31.</title>
        <authorList>
            <person name="Sakamoto M."/>
            <person name="Murakami T."/>
            <person name="Mori H."/>
        </authorList>
    </citation>
    <scope>NUCLEOTIDE SEQUENCE [LARGE SCALE GENOMIC DNA]</scope>
    <source>
        <strain evidence="12">14EGH31</strain>
    </source>
</reference>
<dbReference type="RefSeq" id="WP_162297494.1">
    <property type="nucleotide sequence ID" value="NZ_AP024085.1"/>
</dbReference>
<dbReference type="GO" id="GO:0032267">
    <property type="term" value="F:tRNA(Ile)-lysidine synthase activity"/>
    <property type="evidence" value="ECO:0007669"/>
    <property type="project" value="UniProtKB-EC"/>
</dbReference>
<dbReference type="Proteomes" id="UP000593842">
    <property type="component" value="Chromosome"/>
</dbReference>
<comment type="function">
    <text evidence="8">Ligates lysine onto the cytidine present at position 34 of the AUA codon-specific tRNA(Ile) that contains the anticodon CAU, in an ATP-dependent manner. Cytidine is converted to lysidine, thus changing the amino acid specificity of the tRNA from methionine to isoleucine.</text>
</comment>
<dbReference type="Gene3D" id="3.40.50.620">
    <property type="entry name" value="HUPs"/>
    <property type="match status" value="1"/>
</dbReference>
<evidence type="ECO:0000256" key="1">
    <source>
        <dbReference type="ARBA" id="ARBA00004496"/>
    </source>
</evidence>
<comment type="subcellular location">
    <subcellularLocation>
        <location evidence="1 8">Cytoplasm</location>
    </subcellularLocation>
</comment>
<evidence type="ECO:0000256" key="9">
    <source>
        <dbReference type="SAM" id="Coils"/>
    </source>
</evidence>
<dbReference type="NCBIfam" id="TIGR02432">
    <property type="entry name" value="lysidine_TilS_N"/>
    <property type="match status" value="1"/>
</dbReference>
<evidence type="ECO:0000256" key="2">
    <source>
        <dbReference type="ARBA" id="ARBA00022490"/>
    </source>
</evidence>
<accession>A0A7I8DV01</accession>
<dbReference type="InterPro" id="IPR012094">
    <property type="entry name" value="tRNA_Ile_lys_synt"/>
</dbReference>
<evidence type="ECO:0000256" key="4">
    <source>
        <dbReference type="ARBA" id="ARBA00022694"/>
    </source>
</evidence>
<comment type="catalytic activity">
    <reaction evidence="7 8">
        <text>cytidine(34) in tRNA(Ile2) + L-lysine + ATP = lysidine(34) in tRNA(Ile2) + AMP + diphosphate + H(+)</text>
        <dbReference type="Rhea" id="RHEA:43744"/>
        <dbReference type="Rhea" id="RHEA-COMP:10625"/>
        <dbReference type="Rhea" id="RHEA-COMP:10670"/>
        <dbReference type="ChEBI" id="CHEBI:15378"/>
        <dbReference type="ChEBI" id="CHEBI:30616"/>
        <dbReference type="ChEBI" id="CHEBI:32551"/>
        <dbReference type="ChEBI" id="CHEBI:33019"/>
        <dbReference type="ChEBI" id="CHEBI:82748"/>
        <dbReference type="ChEBI" id="CHEBI:83665"/>
        <dbReference type="ChEBI" id="CHEBI:456215"/>
        <dbReference type="EC" id="6.3.4.19"/>
    </reaction>
</comment>
<feature type="coiled-coil region" evidence="9">
    <location>
        <begin position="195"/>
        <end position="226"/>
    </location>
</feature>
<dbReference type="InterPro" id="IPR012796">
    <property type="entry name" value="Lysidine-tRNA-synth_C"/>
</dbReference>
<evidence type="ECO:0000313" key="12">
    <source>
        <dbReference type="Proteomes" id="UP000593842"/>
    </source>
</evidence>
<keyword evidence="2 8" id="KW-0963">Cytoplasm</keyword>
<dbReference type="HAMAP" id="MF_01161">
    <property type="entry name" value="tRNA_Ile_lys_synt"/>
    <property type="match status" value="1"/>
</dbReference>
<comment type="domain">
    <text evidence="8">The N-terminal region contains the highly conserved SGGXDS motif, predicted to be a P-loop motif involved in ATP binding.</text>
</comment>
<keyword evidence="9" id="KW-0175">Coiled coil</keyword>
<dbReference type="PANTHER" id="PTHR43033">
    <property type="entry name" value="TRNA(ILE)-LYSIDINE SYNTHASE-RELATED"/>
    <property type="match status" value="1"/>
</dbReference>
<evidence type="ECO:0000256" key="7">
    <source>
        <dbReference type="ARBA" id="ARBA00048539"/>
    </source>
</evidence>
<dbReference type="SMART" id="SM00977">
    <property type="entry name" value="TilS_C"/>
    <property type="match status" value="1"/>
</dbReference>
<feature type="binding site" evidence="8">
    <location>
        <begin position="18"/>
        <end position="23"/>
    </location>
    <ligand>
        <name>ATP</name>
        <dbReference type="ChEBI" id="CHEBI:30616"/>
    </ligand>
</feature>
<gene>
    <name evidence="8 11" type="primary">tilS</name>
    <name evidence="11" type="ORF">Fi14EGH31_01200</name>
</gene>
<dbReference type="InterPro" id="IPR011063">
    <property type="entry name" value="TilS/TtcA_N"/>
</dbReference>
<dbReference type="GO" id="GO:0005737">
    <property type="term" value="C:cytoplasm"/>
    <property type="evidence" value="ECO:0007669"/>
    <property type="project" value="UniProtKB-SubCell"/>
</dbReference>
<sequence length="414" mass="49584">MLDESLLDKNRKYLVGVSGGVDSMALLDMLVKKAYNVIVVHYNYHFREDSDLDENLVRSYCQNHHLPFYVRQGDKKEYQKGNFEMLAREKRYAFYKEIGDLNGIDTIILGHHLNDHLETIVMQLQRHNTKGYLGIKEQSYVKNMHVVRPLLKLKKQQLIDYCTKNHLEYHEDYTNYDTRYTRNHVRHIDLKKYNEQELLEKASKHNQQYKKQQAKLQQIYQEYDQNHFLYLDKLPTESLDQIIYYMLKKEIYPPLITENLVQEIIKQIHSQKPNIEISLPVNFVFIKKYNNIAVRKKEIDDTYYVKYESFYKDQQLHYFLTDQGHLHDGVFLSKEDFPIVIRCFKNGDTIKTSGGTKKVSRLFIDRKIPRDERKIWPIVENCHGEIILIPHIAKNIKYLYTKPNVFVIKYDTCK</sequence>
<dbReference type="SUPFAM" id="SSF52402">
    <property type="entry name" value="Adenine nucleotide alpha hydrolases-like"/>
    <property type="match status" value="1"/>
</dbReference>